<keyword evidence="5" id="KW-1185">Reference proteome</keyword>
<dbReference type="PANTHER" id="PTHR35038:SF8">
    <property type="entry name" value="C-TYPE POLYHEME CYTOCHROME OMCC"/>
    <property type="match status" value="1"/>
</dbReference>
<feature type="transmembrane region" description="Helical" evidence="2">
    <location>
        <begin position="86"/>
        <end position="107"/>
    </location>
</feature>
<keyword evidence="1" id="KW-0732">Signal</keyword>
<accession>A0A521BM29</accession>
<reference evidence="4 5" key="1">
    <citation type="submission" date="2017-05" db="EMBL/GenBank/DDBJ databases">
        <authorList>
            <person name="Varghese N."/>
            <person name="Submissions S."/>
        </authorList>
    </citation>
    <scope>NUCLEOTIDE SEQUENCE [LARGE SCALE GENOMIC DNA]</scope>
    <source>
        <strain evidence="4 5">DSM 21194</strain>
    </source>
</reference>
<evidence type="ECO:0000256" key="1">
    <source>
        <dbReference type="ARBA" id="ARBA00022729"/>
    </source>
</evidence>
<organism evidence="4 5">
    <name type="scientific">Fodinibius sediminis</name>
    <dbReference type="NCBI Taxonomy" id="1214077"/>
    <lineage>
        <taxon>Bacteria</taxon>
        <taxon>Pseudomonadati</taxon>
        <taxon>Balneolota</taxon>
        <taxon>Balneolia</taxon>
        <taxon>Balneolales</taxon>
        <taxon>Balneolaceae</taxon>
        <taxon>Fodinibius</taxon>
    </lineage>
</organism>
<dbReference type="InterPro" id="IPR036280">
    <property type="entry name" value="Multihaem_cyt_sf"/>
</dbReference>
<dbReference type="SUPFAM" id="SSF48695">
    <property type="entry name" value="Multiheme cytochromes"/>
    <property type="match status" value="1"/>
</dbReference>
<evidence type="ECO:0000256" key="2">
    <source>
        <dbReference type="SAM" id="Phobius"/>
    </source>
</evidence>
<evidence type="ECO:0000313" key="4">
    <source>
        <dbReference type="EMBL" id="SMO47690.1"/>
    </source>
</evidence>
<dbReference type="OrthoDB" id="9814800at2"/>
<sequence length="696" mass="78021">MKFRSRTDASKKWRHPLLVLVTGFLLFEMISGLMIYVLPFSVSNQVTILVHTIIGVAFSIPYLVYQLRHWLTYRHRSLNEIKLTGYISMVAAVGAVVSGLVITWQAFFSTGISAVWDKIHLLATFLLLTSVFPHVGLIIIRDYQSRSNPNLRERVSSEKNFGINSLLALIAQFVVVLLLLYAFEPTPVNNTLPDDYHRLTSSDNRPFAPSLATTTNGDGIDVQLLGGSESCTTSGCHGQIGEEWEASAHRYAAMDPVFRKIQNKMGTQKGTIATRYCGGCHDPISLFSGTKNLFSDSLTNKVGLNEGISCASCHAVKQVDVSGNADYAIAPPERYIFELEDGKMAKKISDFLIRAYPEKHMETYQRPLLKTPEFCGSCHKQFIDEEINSVGWVQLQNQYDNWRKSRWNHPGDAAKTTECRECHMPLVDSFDPASGDPLDYNRSEEDGKHRSHRFLGGNQMVPEMLDLPGARKQVALTEQWLRGEVQIPEIAGKWEPGEAVPITISAPEEVRGDSTLDINVIVTNNKGGHNFPTGPLDMIQAWLEITVTDQRGNIRYSSGTLDEDHFIQPGAFIFKAEPVDQYNNVIDQHNLWEMVGVRYSRAIYPGHSDNAHYQIQLSDTVGSQRDIPISIKAPYSDNQAVGHLDVSVRLQYRKINQYLMNILFGEEDITAPVTTISEAHKTVRVLSASRSQKTTR</sequence>
<keyword evidence="2" id="KW-0472">Membrane</keyword>
<feature type="transmembrane region" description="Helical" evidence="2">
    <location>
        <begin position="161"/>
        <end position="183"/>
    </location>
</feature>
<dbReference type="RefSeq" id="WP_142713416.1">
    <property type="nucleotide sequence ID" value="NZ_FXTH01000003.1"/>
</dbReference>
<dbReference type="PANTHER" id="PTHR35038">
    <property type="entry name" value="DISSIMILATORY SULFITE REDUCTASE SIRA"/>
    <property type="match status" value="1"/>
</dbReference>
<protein>
    <submittedName>
        <fullName evidence="4">Cytochrome c554 and c-prime</fullName>
    </submittedName>
</protein>
<gene>
    <name evidence="4" type="ORF">SAMN06265218_103193</name>
</gene>
<evidence type="ECO:0000313" key="5">
    <source>
        <dbReference type="Proteomes" id="UP000317593"/>
    </source>
</evidence>
<feature type="transmembrane region" description="Helical" evidence="2">
    <location>
        <begin position="119"/>
        <end position="140"/>
    </location>
</feature>
<dbReference type="Pfam" id="PF13435">
    <property type="entry name" value="Cytochrome_C554"/>
    <property type="match status" value="1"/>
</dbReference>
<dbReference type="AlphaFoldDB" id="A0A521BM29"/>
<dbReference type="GO" id="GO:0016491">
    <property type="term" value="F:oxidoreductase activity"/>
    <property type="evidence" value="ECO:0007669"/>
    <property type="project" value="TreeGrafter"/>
</dbReference>
<dbReference type="InterPro" id="IPR023155">
    <property type="entry name" value="Cyt_c-552/4"/>
</dbReference>
<name>A0A521BM29_9BACT</name>
<proteinExistence type="predicted"/>
<keyword evidence="2" id="KW-1133">Transmembrane helix</keyword>
<keyword evidence="2" id="KW-0812">Transmembrane</keyword>
<feature type="domain" description="Cytochrome c-552/4" evidence="3">
    <location>
        <begin position="235"/>
        <end position="314"/>
    </location>
</feature>
<feature type="transmembrane region" description="Helical" evidence="2">
    <location>
        <begin position="46"/>
        <end position="65"/>
    </location>
</feature>
<dbReference type="Proteomes" id="UP000317593">
    <property type="component" value="Unassembled WGS sequence"/>
</dbReference>
<dbReference type="Gene3D" id="1.10.1130.10">
    <property type="entry name" value="Flavocytochrome C3, Chain A"/>
    <property type="match status" value="1"/>
</dbReference>
<dbReference type="EMBL" id="FXTH01000003">
    <property type="protein sequence ID" value="SMO47690.1"/>
    <property type="molecule type" value="Genomic_DNA"/>
</dbReference>
<dbReference type="InterPro" id="IPR051829">
    <property type="entry name" value="Multiheme_Cytochr_ET"/>
</dbReference>
<evidence type="ECO:0000259" key="3">
    <source>
        <dbReference type="Pfam" id="PF13435"/>
    </source>
</evidence>
<feature type="transmembrane region" description="Helical" evidence="2">
    <location>
        <begin position="16"/>
        <end position="40"/>
    </location>
</feature>